<dbReference type="Gene3D" id="3.30.2310.20">
    <property type="entry name" value="RelE-like"/>
    <property type="match status" value="1"/>
</dbReference>
<gene>
    <name evidence="3" type="ORF">AW11_03395</name>
</gene>
<organism evidence="3 4">
    <name type="scientific">Accumulibacter regalis</name>
    <dbReference type="NCBI Taxonomy" id="522306"/>
    <lineage>
        <taxon>Bacteria</taxon>
        <taxon>Pseudomonadati</taxon>
        <taxon>Pseudomonadota</taxon>
        <taxon>Betaproteobacteria</taxon>
        <taxon>Candidatus Accumulibacter</taxon>
    </lineage>
</organism>
<accession>A0A011NSG5</accession>
<dbReference type="STRING" id="1454004.AW11_03395"/>
<dbReference type="InterPro" id="IPR051803">
    <property type="entry name" value="TA_system_RelE-like_toxin"/>
</dbReference>
<evidence type="ECO:0000313" key="4">
    <source>
        <dbReference type="Proteomes" id="UP000022141"/>
    </source>
</evidence>
<dbReference type="EMBL" id="JEMY01000051">
    <property type="protein sequence ID" value="EXI85683.1"/>
    <property type="molecule type" value="Genomic_DNA"/>
</dbReference>
<reference evidence="3" key="1">
    <citation type="submission" date="2014-02" db="EMBL/GenBank/DDBJ databases">
        <title>Expanding our view of genomic diversity in Candidatus Accumulibacter clades.</title>
        <authorList>
            <person name="Skennerton C.T."/>
            <person name="Barr J.J."/>
            <person name="Slater F.R."/>
            <person name="Bond P.L."/>
            <person name="Tyson G.W."/>
        </authorList>
    </citation>
    <scope>NUCLEOTIDE SEQUENCE [LARGE SCALE GENOMIC DNA]</scope>
</reference>
<evidence type="ECO:0000313" key="3">
    <source>
        <dbReference type="EMBL" id="EXI85683.1"/>
    </source>
</evidence>
<evidence type="ECO:0000256" key="2">
    <source>
        <dbReference type="ARBA" id="ARBA00022649"/>
    </source>
</evidence>
<sequence length="94" mass="10783">MRVVWTPEAQQDRTDVWDYIAAENPRAAARMDELFSDAATRLAQHPHCGKSGRIPGARELIPHESYRLVYEIDAETVWILTLVNTARQWPPVRA</sequence>
<dbReference type="eggNOG" id="COG3668">
    <property type="taxonomic scope" value="Bacteria"/>
</dbReference>
<evidence type="ECO:0000256" key="1">
    <source>
        <dbReference type="ARBA" id="ARBA00006226"/>
    </source>
</evidence>
<dbReference type="AlphaFoldDB" id="A0A011NSG5"/>
<name>A0A011NSG5_ACCRE</name>
<dbReference type="NCBIfam" id="TIGR02385">
    <property type="entry name" value="RelE_StbE"/>
    <property type="match status" value="1"/>
</dbReference>
<dbReference type="PANTHER" id="PTHR33755">
    <property type="entry name" value="TOXIN PARE1-RELATED"/>
    <property type="match status" value="1"/>
</dbReference>
<dbReference type="PATRIC" id="fig|1454004.3.peg.3499"/>
<keyword evidence="4" id="KW-1185">Reference proteome</keyword>
<comment type="caution">
    <text evidence="3">The sequence shown here is derived from an EMBL/GenBank/DDBJ whole genome shotgun (WGS) entry which is preliminary data.</text>
</comment>
<keyword evidence="2" id="KW-1277">Toxin-antitoxin system</keyword>
<dbReference type="Pfam" id="PF05016">
    <property type="entry name" value="ParE_toxin"/>
    <property type="match status" value="1"/>
</dbReference>
<protein>
    <submittedName>
        <fullName evidence="3">Addiction module toxin, RelE/StbE family</fullName>
    </submittedName>
</protein>
<comment type="similarity">
    <text evidence="1">Belongs to the RelE toxin family.</text>
</comment>
<dbReference type="InterPro" id="IPR007712">
    <property type="entry name" value="RelE/ParE_toxin"/>
</dbReference>
<dbReference type="Proteomes" id="UP000022141">
    <property type="component" value="Unassembled WGS sequence"/>
</dbReference>
<dbReference type="InterPro" id="IPR035093">
    <property type="entry name" value="RelE/ParE_toxin_dom_sf"/>
</dbReference>
<dbReference type="PANTHER" id="PTHR33755:SF6">
    <property type="entry name" value="PLASMID STABILIZATION SYSTEM PROTEIN"/>
    <property type="match status" value="1"/>
</dbReference>
<proteinExistence type="inferred from homology"/>